<dbReference type="AlphaFoldDB" id="A0A438ADC6"/>
<dbReference type="PROSITE" id="PS51257">
    <property type="entry name" value="PROKAR_LIPOPROTEIN"/>
    <property type="match status" value="1"/>
</dbReference>
<name>A0A438ADC6_9RHOB</name>
<evidence type="ECO:0000313" key="2">
    <source>
        <dbReference type="Proteomes" id="UP000285908"/>
    </source>
</evidence>
<dbReference type="OrthoDB" id="7867642at2"/>
<accession>A0A438ADC6</accession>
<evidence type="ECO:0008006" key="3">
    <source>
        <dbReference type="Google" id="ProtNLM"/>
    </source>
</evidence>
<reference evidence="1 2" key="1">
    <citation type="submission" date="2018-11" db="EMBL/GenBank/DDBJ databases">
        <title>Mesobaculum littorinae gen. nov., sp. nov., isolated from Littorina scabra that represents a novel genus of the order Rhodobacteraceae.</title>
        <authorList>
            <person name="Li F."/>
        </authorList>
    </citation>
    <scope>NUCLEOTIDE SEQUENCE [LARGE SCALE GENOMIC DNA]</scope>
    <source>
        <strain evidence="1 2">M0103</strain>
    </source>
</reference>
<comment type="caution">
    <text evidence="1">The sequence shown here is derived from an EMBL/GenBank/DDBJ whole genome shotgun (WGS) entry which is preliminary data.</text>
</comment>
<protein>
    <recommendedName>
        <fullName evidence="3">Succinate dehydrogenase</fullName>
    </recommendedName>
</protein>
<dbReference type="Proteomes" id="UP000285908">
    <property type="component" value="Unassembled WGS sequence"/>
</dbReference>
<proteinExistence type="predicted"/>
<gene>
    <name evidence="1" type="ORF">EKE94_17325</name>
</gene>
<dbReference type="RefSeq" id="WP_127907899.1">
    <property type="nucleotide sequence ID" value="NZ_RQXX01000009.1"/>
</dbReference>
<sequence>MTGRLVVLTTILLAACSPNLGTDLTRASAKSAVRPVLAQRMPGVNAEPAVNCVIDNASSTEIRALASDAVTGPTEATVQTVAGVLGRPGTVTCLQAAIPQMRL</sequence>
<keyword evidence="2" id="KW-1185">Reference proteome</keyword>
<organism evidence="1 2">
    <name type="scientific">Mesobaculum littorinae</name>
    <dbReference type="NCBI Taxonomy" id="2486419"/>
    <lineage>
        <taxon>Bacteria</taxon>
        <taxon>Pseudomonadati</taxon>
        <taxon>Pseudomonadota</taxon>
        <taxon>Alphaproteobacteria</taxon>
        <taxon>Rhodobacterales</taxon>
        <taxon>Roseobacteraceae</taxon>
        <taxon>Mesobaculum</taxon>
    </lineage>
</organism>
<dbReference type="EMBL" id="RQXX01000009">
    <property type="protein sequence ID" value="RVV96642.1"/>
    <property type="molecule type" value="Genomic_DNA"/>
</dbReference>
<evidence type="ECO:0000313" key="1">
    <source>
        <dbReference type="EMBL" id="RVV96642.1"/>
    </source>
</evidence>